<dbReference type="InterPro" id="IPR029017">
    <property type="entry name" value="Enolase-like_N"/>
</dbReference>
<dbReference type="Gene3D" id="3.30.390.10">
    <property type="entry name" value="Enolase-like, N-terminal domain"/>
    <property type="match status" value="1"/>
</dbReference>
<evidence type="ECO:0000259" key="1">
    <source>
        <dbReference type="Pfam" id="PF02746"/>
    </source>
</evidence>
<dbReference type="EMBL" id="UINC01073750">
    <property type="protein sequence ID" value="SVC10372.1"/>
    <property type="molecule type" value="Genomic_DNA"/>
</dbReference>
<organism evidence="2">
    <name type="scientific">marine metagenome</name>
    <dbReference type="NCBI Taxonomy" id="408172"/>
    <lineage>
        <taxon>unclassified sequences</taxon>
        <taxon>metagenomes</taxon>
        <taxon>ecological metagenomes</taxon>
    </lineage>
</organism>
<dbReference type="InterPro" id="IPR013341">
    <property type="entry name" value="Mandelate_racemase_N_dom"/>
</dbReference>
<dbReference type="Pfam" id="PF02746">
    <property type="entry name" value="MR_MLE_N"/>
    <property type="match status" value="1"/>
</dbReference>
<protein>
    <recommendedName>
        <fullName evidence="1">Mandelate racemase/muconate lactonizing enzyme N-terminal domain-containing protein</fullName>
    </recommendedName>
</protein>
<sequence length="134" mass="14443">VRIPRHYVTHVAEGGSAQGKQASAYYLLELMGDDGQVGLGEISDMEAEWDPPPPEQLRTALKEALIGQPVVDENSLKDRSESALSDIAHPELKRLTRCAVEIAILDLMGRCAGVPVSALLGGTVRRNVNVSWVA</sequence>
<accession>A0A382JGA5</accession>
<dbReference type="SUPFAM" id="SSF54826">
    <property type="entry name" value="Enolase N-terminal domain-like"/>
    <property type="match status" value="1"/>
</dbReference>
<proteinExistence type="predicted"/>
<feature type="non-terminal residue" evidence="2">
    <location>
        <position position="134"/>
    </location>
</feature>
<reference evidence="2" key="1">
    <citation type="submission" date="2018-05" db="EMBL/GenBank/DDBJ databases">
        <authorList>
            <person name="Lanie J.A."/>
            <person name="Ng W.-L."/>
            <person name="Kazmierczak K.M."/>
            <person name="Andrzejewski T.M."/>
            <person name="Davidsen T.M."/>
            <person name="Wayne K.J."/>
            <person name="Tettelin H."/>
            <person name="Glass J.I."/>
            <person name="Rusch D."/>
            <person name="Podicherti R."/>
            <person name="Tsui H.-C.T."/>
            <person name="Winkler M.E."/>
        </authorList>
    </citation>
    <scope>NUCLEOTIDE SEQUENCE</scope>
</reference>
<feature type="non-terminal residue" evidence="2">
    <location>
        <position position="1"/>
    </location>
</feature>
<evidence type="ECO:0000313" key="2">
    <source>
        <dbReference type="EMBL" id="SVC10372.1"/>
    </source>
</evidence>
<feature type="domain" description="Mandelate racemase/muconate lactonizing enzyme N-terminal" evidence="1">
    <location>
        <begin position="20"/>
        <end position="121"/>
    </location>
</feature>
<dbReference type="AlphaFoldDB" id="A0A382JGA5"/>
<gene>
    <name evidence="2" type="ORF">METZ01_LOCUS263226</name>
</gene>
<name>A0A382JGA5_9ZZZZ</name>